<feature type="compositionally biased region" description="Polar residues" evidence="4">
    <location>
        <begin position="331"/>
        <end position="350"/>
    </location>
</feature>
<feature type="compositionally biased region" description="Polar residues" evidence="4">
    <location>
        <begin position="573"/>
        <end position="587"/>
    </location>
</feature>
<feature type="compositionally biased region" description="Polar residues" evidence="4">
    <location>
        <begin position="701"/>
        <end position="713"/>
    </location>
</feature>
<feature type="region of interest" description="Disordered" evidence="4">
    <location>
        <begin position="435"/>
        <end position="734"/>
    </location>
</feature>
<comment type="similarity">
    <text evidence="2">Belongs to the IQD family.</text>
</comment>
<evidence type="ECO:0000256" key="1">
    <source>
        <dbReference type="ARBA" id="ARBA00022860"/>
    </source>
</evidence>
<dbReference type="PROSITE" id="PS50096">
    <property type="entry name" value="IQ"/>
    <property type="match status" value="3"/>
</dbReference>
<dbReference type="PANTHER" id="PTHR32295:SF281">
    <property type="entry name" value="PROTEIN IQ-DOMAIN 31"/>
    <property type="match status" value="1"/>
</dbReference>
<comment type="caution">
    <text evidence="6">The sequence shown here is derived from an EMBL/GenBank/DDBJ whole genome shotgun (WGS) entry which is preliminary data.</text>
</comment>
<dbReference type="PANTHER" id="PTHR32295">
    <property type="entry name" value="IQ-DOMAIN 5-RELATED"/>
    <property type="match status" value="1"/>
</dbReference>
<keyword evidence="1" id="KW-0112">Calmodulin-binding</keyword>
<name>A0AA38GY80_TAXCH</name>
<evidence type="ECO:0000256" key="3">
    <source>
        <dbReference type="ARBA" id="ARBA00024378"/>
    </source>
</evidence>
<feature type="compositionally biased region" description="Polar residues" evidence="4">
    <location>
        <begin position="601"/>
        <end position="610"/>
    </location>
</feature>
<feature type="compositionally biased region" description="Basic and acidic residues" evidence="4">
    <location>
        <begin position="613"/>
        <end position="627"/>
    </location>
</feature>
<dbReference type="Pfam" id="PF13178">
    <property type="entry name" value="DUF4005"/>
    <property type="match status" value="1"/>
</dbReference>
<feature type="region of interest" description="Disordered" evidence="4">
    <location>
        <begin position="60"/>
        <end position="103"/>
    </location>
</feature>
<dbReference type="SMART" id="SM00015">
    <property type="entry name" value="IQ"/>
    <property type="match status" value="3"/>
</dbReference>
<dbReference type="CDD" id="cd23767">
    <property type="entry name" value="IQCD"/>
    <property type="match status" value="1"/>
</dbReference>
<gene>
    <name evidence="6" type="ORF">KI387_003019</name>
</gene>
<feature type="compositionally biased region" description="Basic and acidic residues" evidence="4">
    <location>
        <begin position="451"/>
        <end position="463"/>
    </location>
</feature>
<feature type="compositionally biased region" description="Basic and acidic residues" evidence="4">
    <location>
        <begin position="68"/>
        <end position="96"/>
    </location>
</feature>
<proteinExistence type="inferred from homology"/>
<sequence length="734" mass="81484">MIWKHRVGVGEEDWNGGTRLAQRELGIELWDSNRGRSVTEDMGKSPGKWLKTLLFGKKSTRSRSSEGLSRRDSTRENGKKSLKDQDVRSLEKESPQDHVPSAIAPLESSYISINGPVREQNKQAGYVGTDKVAVSTSIHKAVAILADEGQEKPSESCIQEDVNTTDEVERLREESAAIKAQAVFRGYLARKAFRALRGLIRLQALVRGHLVRRQAVGSLRCLQAIVRLQALVRGRRVRMSEQGLAIQGRLEQRHRKIRPRRNELDRKSSTSFVAGGAASNSDKTLANAFARQLLEFAPKNSSLRIDCGPDSSNSGWVWMARWMSAYPSAFSEKTNNNTSRKQKTSENLLSTEAEVERPKRNSRKALNSSLDHISNQPDFESEKPKRGSRKFSKLATDSVSDQPEAEAERPKRIFRKGFNSTMDSVSDQPEVEAEKVKRNMRRISHPSVDSASDHPEVEMEKVKRNLRKVSNSMADSSSDPPEVEAEKVKRSLRKVSNTTTDTVSDHPEVEPEMPKRSFRKVSKTTSDTTSEQPSMQATTVSSINISAHEEPVQHATLDQFSLDPSCIGHETVSVGQEVSPARQSQDLPESMSRDDDESQERMASSVSNGDNLPGKHENVDSMTKMEPELPVVEQKTGRRRSSFGSVKGDHADNNLQGSPSVPSYMAATESAKAKLRAQASPRMSPDVQEKSSAVTRRHSLPSASNGKQPSVSPRTHRVLPQVQARSKSDRSLGI</sequence>
<feature type="non-terminal residue" evidence="6">
    <location>
        <position position="734"/>
    </location>
</feature>
<reference evidence="6 7" key="1">
    <citation type="journal article" date="2021" name="Nat. Plants">
        <title>The Taxus genome provides insights into paclitaxel biosynthesis.</title>
        <authorList>
            <person name="Xiong X."/>
            <person name="Gou J."/>
            <person name="Liao Q."/>
            <person name="Li Y."/>
            <person name="Zhou Q."/>
            <person name="Bi G."/>
            <person name="Li C."/>
            <person name="Du R."/>
            <person name="Wang X."/>
            <person name="Sun T."/>
            <person name="Guo L."/>
            <person name="Liang H."/>
            <person name="Lu P."/>
            <person name="Wu Y."/>
            <person name="Zhang Z."/>
            <person name="Ro D.K."/>
            <person name="Shang Y."/>
            <person name="Huang S."/>
            <person name="Yan J."/>
        </authorList>
    </citation>
    <scope>NUCLEOTIDE SEQUENCE [LARGE SCALE GENOMIC DNA]</scope>
    <source>
        <strain evidence="6">Ta-2019</strain>
    </source>
</reference>
<dbReference type="AlphaFoldDB" id="A0AA38GY80"/>
<feature type="compositionally biased region" description="Polar residues" evidence="4">
    <location>
        <begin position="364"/>
        <end position="378"/>
    </location>
</feature>
<dbReference type="Proteomes" id="UP000824469">
    <property type="component" value="Unassembled WGS sequence"/>
</dbReference>
<dbReference type="OMA" id="NMTGNDE"/>
<dbReference type="EMBL" id="JAHRHJ020000001">
    <property type="protein sequence ID" value="KAH9330911.1"/>
    <property type="molecule type" value="Genomic_DNA"/>
</dbReference>
<keyword evidence="7" id="KW-1185">Reference proteome</keyword>
<comment type="subunit">
    <text evidence="3">Binds to multiple calmodulin (CaM) in the presence of Ca(2+) and CaM-like proteins.</text>
</comment>
<feature type="compositionally biased region" description="Polar residues" evidence="4">
    <location>
        <begin position="523"/>
        <end position="545"/>
    </location>
</feature>
<accession>A0AA38GY80</accession>
<dbReference type="InterPro" id="IPR000048">
    <property type="entry name" value="IQ_motif_EF-hand-BS"/>
</dbReference>
<evidence type="ECO:0000313" key="7">
    <source>
        <dbReference type="Proteomes" id="UP000824469"/>
    </source>
</evidence>
<feature type="compositionally biased region" description="Polar residues" evidence="4">
    <location>
        <begin position="468"/>
        <end position="479"/>
    </location>
</feature>
<feature type="domain" description="DUF4005" evidence="5">
    <location>
        <begin position="654"/>
        <end position="717"/>
    </location>
</feature>
<evidence type="ECO:0000259" key="5">
    <source>
        <dbReference type="Pfam" id="PF13178"/>
    </source>
</evidence>
<evidence type="ECO:0000313" key="6">
    <source>
        <dbReference type="EMBL" id="KAH9330911.1"/>
    </source>
</evidence>
<organism evidence="6 7">
    <name type="scientific">Taxus chinensis</name>
    <name type="common">Chinese yew</name>
    <name type="synonym">Taxus wallichiana var. chinensis</name>
    <dbReference type="NCBI Taxonomy" id="29808"/>
    <lineage>
        <taxon>Eukaryota</taxon>
        <taxon>Viridiplantae</taxon>
        <taxon>Streptophyta</taxon>
        <taxon>Embryophyta</taxon>
        <taxon>Tracheophyta</taxon>
        <taxon>Spermatophyta</taxon>
        <taxon>Pinopsida</taxon>
        <taxon>Pinidae</taxon>
        <taxon>Conifers II</taxon>
        <taxon>Cupressales</taxon>
        <taxon>Taxaceae</taxon>
        <taxon>Taxus</taxon>
    </lineage>
</organism>
<protein>
    <recommendedName>
        <fullName evidence="5">DUF4005 domain-containing protein</fullName>
    </recommendedName>
</protein>
<dbReference type="Pfam" id="PF00612">
    <property type="entry name" value="IQ"/>
    <property type="match status" value="2"/>
</dbReference>
<dbReference type="InterPro" id="IPR025064">
    <property type="entry name" value="DUF4005"/>
</dbReference>
<feature type="compositionally biased region" description="Basic and acidic residues" evidence="4">
    <location>
        <begin position="503"/>
        <end position="515"/>
    </location>
</feature>
<evidence type="ECO:0000256" key="4">
    <source>
        <dbReference type="SAM" id="MobiDB-lite"/>
    </source>
</evidence>
<feature type="region of interest" description="Disordered" evidence="4">
    <location>
        <begin position="331"/>
        <end position="413"/>
    </location>
</feature>
<evidence type="ECO:0000256" key="2">
    <source>
        <dbReference type="ARBA" id="ARBA00024341"/>
    </source>
</evidence>
<dbReference type="GO" id="GO:0005516">
    <property type="term" value="F:calmodulin binding"/>
    <property type="evidence" value="ECO:0007669"/>
    <property type="project" value="UniProtKB-KW"/>
</dbReference>